<keyword evidence="1" id="KW-0479">Metal-binding</keyword>
<evidence type="ECO:0000313" key="4">
    <source>
        <dbReference type="EMBL" id="MDW0113043.1"/>
    </source>
</evidence>
<dbReference type="EMBL" id="JAUBDI010000005">
    <property type="protein sequence ID" value="MDW0113043.1"/>
    <property type="molecule type" value="Genomic_DNA"/>
</dbReference>
<dbReference type="PANTHER" id="PTHR45833">
    <property type="entry name" value="METHIONINE SYNTHASE"/>
    <property type="match status" value="1"/>
</dbReference>
<evidence type="ECO:0000256" key="2">
    <source>
        <dbReference type="ARBA" id="ARBA00023285"/>
    </source>
</evidence>
<proteinExistence type="predicted"/>
<keyword evidence="5" id="KW-1185">Reference proteome</keyword>
<organism evidence="4 5">
    <name type="scientific">Sporosarcina saromensis</name>
    <dbReference type="NCBI Taxonomy" id="359365"/>
    <lineage>
        <taxon>Bacteria</taxon>
        <taxon>Bacillati</taxon>
        <taxon>Bacillota</taxon>
        <taxon>Bacilli</taxon>
        <taxon>Bacillales</taxon>
        <taxon>Caryophanaceae</taxon>
        <taxon>Sporosarcina</taxon>
    </lineage>
</organism>
<evidence type="ECO:0000313" key="5">
    <source>
        <dbReference type="Proteomes" id="UP001282284"/>
    </source>
</evidence>
<dbReference type="Gene3D" id="3.40.50.280">
    <property type="entry name" value="Cobalamin-binding domain"/>
    <property type="match status" value="1"/>
</dbReference>
<dbReference type="Pfam" id="PF02310">
    <property type="entry name" value="B12-binding"/>
    <property type="match status" value="1"/>
</dbReference>
<evidence type="ECO:0000256" key="1">
    <source>
        <dbReference type="ARBA" id="ARBA00022723"/>
    </source>
</evidence>
<dbReference type="Pfam" id="PF02607">
    <property type="entry name" value="B12-binding_2"/>
    <property type="match status" value="1"/>
</dbReference>
<dbReference type="SUPFAM" id="SSF52242">
    <property type="entry name" value="Cobalamin (vitamin B12)-binding domain"/>
    <property type="match status" value="1"/>
</dbReference>
<gene>
    <name evidence="4" type="ORF">QT711_07580</name>
</gene>
<comment type="caution">
    <text evidence="4">The sequence shown here is derived from an EMBL/GenBank/DDBJ whole genome shotgun (WGS) entry which is preliminary data.</text>
</comment>
<dbReference type="InterPro" id="IPR050554">
    <property type="entry name" value="Met_Synthase/Corrinoid"/>
</dbReference>
<dbReference type="Proteomes" id="UP001282284">
    <property type="component" value="Unassembled WGS sequence"/>
</dbReference>
<name>A0ABU4G7T0_9BACL</name>
<accession>A0ABU4G7T0</accession>
<sequence>MTEHAIQLAHKFLNGDEQNALSFIHTVLANNDRLSLYEDLITPAMIHIGKLWERNEITVADEHLATAICDYIISYVEFKSAAMDAASNRKVMLFGVEGEEHYIGLKMATSVFQEFGWKLRYLGPNLPLRHAETAVNAWQPDVVAMSAALSYRLPMLRKSVEVLASVAHKPTILIGGRMSPHAKFEDVAAPGQVVVLQSLRDLHAWLQHTGKGAVTENVIS</sequence>
<dbReference type="InterPro" id="IPR036594">
    <property type="entry name" value="Meth_synthase_dom"/>
</dbReference>
<keyword evidence="2" id="KW-0170">Cobalt</keyword>
<feature type="domain" description="B12-binding" evidence="3">
    <location>
        <begin position="88"/>
        <end position="216"/>
    </location>
</feature>
<dbReference type="InterPro" id="IPR036724">
    <property type="entry name" value="Cobalamin-bd_sf"/>
</dbReference>
<dbReference type="InterPro" id="IPR003759">
    <property type="entry name" value="Cbl-bd_cap"/>
</dbReference>
<reference evidence="4 5" key="1">
    <citation type="submission" date="2023-06" db="EMBL/GenBank/DDBJ databases">
        <title>Sporosarcina sp. nov., isolated from Korean traditional fermented seafood 'Jeotgal'.</title>
        <authorList>
            <person name="Yang A.I."/>
            <person name="Shin N.-R."/>
        </authorList>
    </citation>
    <scope>NUCLEOTIDE SEQUENCE [LARGE SCALE GENOMIC DNA]</scope>
    <source>
        <strain evidence="4 5">KCTC13119</strain>
    </source>
</reference>
<evidence type="ECO:0000259" key="3">
    <source>
        <dbReference type="PROSITE" id="PS51332"/>
    </source>
</evidence>
<protein>
    <submittedName>
        <fullName evidence="4">B12-binding domain-containing protein</fullName>
    </submittedName>
</protein>
<dbReference type="PROSITE" id="PS51332">
    <property type="entry name" value="B12_BINDING"/>
    <property type="match status" value="1"/>
</dbReference>
<dbReference type="PANTHER" id="PTHR45833:SF1">
    <property type="entry name" value="METHIONINE SYNTHASE"/>
    <property type="match status" value="1"/>
</dbReference>
<dbReference type="Gene3D" id="1.10.1240.10">
    <property type="entry name" value="Methionine synthase domain"/>
    <property type="match status" value="1"/>
</dbReference>
<dbReference type="RefSeq" id="WP_317943128.1">
    <property type="nucleotide sequence ID" value="NZ_JAUBDI010000005.1"/>
</dbReference>
<dbReference type="InterPro" id="IPR006158">
    <property type="entry name" value="Cobalamin-bd"/>
</dbReference>